<name>F3GR86_PSESJ</name>
<sequence>MRADIRSVPNLGKIELLGAQREVIYLNFSIRKLAALG</sequence>
<organism evidence="1 2">
    <name type="scientific">Pseudomonas syringae pv. pisi str. 1704B</name>
    <dbReference type="NCBI Taxonomy" id="629263"/>
    <lineage>
        <taxon>Bacteria</taxon>
        <taxon>Pseudomonadati</taxon>
        <taxon>Pseudomonadota</taxon>
        <taxon>Gammaproteobacteria</taxon>
        <taxon>Pseudomonadales</taxon>
        <taxon>Pseudomonadaceae</taxon>
        <taxon>Pseudomonas</taxon>
        <taxon>Pseudomonas syringae</taxon>
    </lineage>
</organism>
<dbReference type="EMBL" id="AEAI01004457">
    <property type="protein sequence ID" value="EGH49589.1"/>
    <property type="molecule type" value="Genomic_DNA"/>
</dbReference>
<evidence type="ECO:0000313" key="2">
    <source>
        <dbReference type="Proteomes" id="UP000004986"/>
    </source>
</evidence>
<protein>
    <submittedName>
        <fullName evidence="1">AcrB/AcrD/AcrF family protein</fullName>
    </submittedName>
</protein>
<evidence type="ECO:0000313" key="1">
    <source>
        <dbReference type="EMBL" id="EGH49589.1"/>
    </source>
</evidence>
<reference evidence="1 2" key="1">
    <citation type="journal article" date="2011" name="PLoS Pathog.">
        <title>Dynamic evolution of pathogenicity revealed by sequencing and comparative genomics of 19 Pseudomonas syringae isolates.</title>
        <authorList>
            <person name="Baltrus D.A."/>
            <person name="Nishimura M.T."/>
            <person name="Romanchuk A."/>
            <person name="Chang J.H."/>
            <person name="Mukhtar M.S."/>
            <person name="Cherkis K."/>
            <person name="Roach J."/>
            <person name="Grant S.R."/>
            <person name="Jones C.D."/>
            <person name="Dangl J.L."/>
        </authorList>
    </citation>
    <scope>NUCLEOTIDE SEQUENCE [LARGE SCALE GENOMIC DNA]</scope>
    <source>
        <strain evidence="1 2">1704B</strain>
    </source>
</reference>
<accession>F3GR86</accession>
<dbReference type="Proteomes" id="UP000004986">
    <property type="component" value="Unassembled WGS sequence"/>
</dbReference>
<comment type="caution">
    <text evidence="1">The sequence shown here is derived from an EMBL/GenBank/DDBJ whole genome shotgun (WGS) entry which is preliminary data.</text>
</comment>
<dbReference type="AlphaFoldDB" id="F3GR86"/>
<feature type="non-terminal residue" evidence="1">
    <location>
        <position position="37"/>
    </location>
</feature>
<proteinExistence type="predicted"/>
<dbReference type="HOGENOM" id="CLU_3352939_0_0_6"/>
<gene>
    <name evidence="1" type="ORF">PSYPI_47281</name>
</gene>
<keyword evidence="2" id="KW-1185">Reference proteome</keyword>